<keyword evidence="1" id="KW-0812">Transmembrane</keyword>
<evidence type="ECO:0000259" key="2">
    <source>
        <dbReference type="Pfam" id="PF01551"/>
    </source>
</evidence>
<dbReference type="InterPro" id="IPR016047">
    <property type="entry name" value="M23ase_b-sheet_dom"/>
</dbReference>
<dbReference type="RefSeq" id="WP_354600210.1">
    <property type="nucleotide sequence ID" value="NZ_JBEWZI010000005.1"/>
</dbReference>
<comment type="caution">
    <text evidence="3">The sequence shown here is derived from an EMBL/GenBank/DDBJ whole genome shotgun (WGS) entry which is preliminary data.</text>
</comment>
<evidence type="ECO:0000313" key="3">
    <source>
        <dbReference type="EMBL" id="MET7013747.1"/>
    </source>
</evidence>
<accession>A0ABV2TIJ9</accession>
<keyword evidence="1" id="KW-1133">Transmembrane helix</keyword>
<feature type="domain" description="M23ase beta-sheet core" evidence="2">
    <location>
        <begin position="212"/>
        <end position="306"/>
    </location>
</feature>
<dbReference type="PANTHER" id="PTHR21666">
    <property type="entry name" value="PEPTIDASE-RELATED"/>
    <property type="match status" value="1"/>
</dbReference>
<dbReference type="CDD" id="cd12797">
    <property type="entry name" value="M23_peptidase"/>
    <property type="match status" value="1"/>
</dbReference>
<sequence length="319" mass="33666">MAFILHTTRSISRSGVRMISLRQLLFAGVSGVALFGMLTFGAGIFVGRYFNLAQSEMQVSAPTDPVKERFAFDRLGDMAGRLVKLENDARSLVKKISALEALESRLGDLKAGRVSVPPSAVGAGKASAAGGKALAPQGCTADELNKGLTGPQVARTEQSLACIQDLLGKIEAATIQRSVAYMPMPIQSPILVPKVGSPFGNRLDPLNGNLAFHSGLDFEAPTGTQIRAAGGGVIKTASWVSELGLLVEIDHGNGLLTRYAHTSKVYVKLGDIVTPGQLLAEVGSTGRSTGPHLHFEILHNGRFVDPKLYLSIGAQLPNV</sequence>
<organism evidence="3 4">
    <name type="scientific">Uliginosibacterium flavum</name>
    <dbReference type="NCBI Taxonomy" id="1396831"/>
    <lineage>
        <taxon>Bacteria</taxon>
        <taxon>Pseudomonadati</taxon>
        <taxon>Pseudomonadota</taxon>
        <taxon>Betaproteobacteria</taxon>
        <taxon>Rhodocyclales</taxon>
        <taxon>Zoogloeaceae</taxon>
        <taxon>Uliginosibacterium</taxon>
    </lineage>
</organism>
<evidence type="ECO:0000256" key="1">
    <source>
        <dbReference type="SAM" id="Phobius"/>
    </source>
</evidence>
<proteinExistence type="predicted"/>
<dbReference type="EC" id="3.4.-.-" evidence="3"/>
<name>A0ABV2TIJ9_9RHOO</name>
<dbReference type="PANTHER" id="PTHR21666:SF270">
    <property type="entry name" value="MUREIN HYDROLASE ACTIVATOR ENVC"/>
    <property type="match status" value="1"/>
</dbReference>
<feature type="transmembrane region" description="Helical" evidence="1">
    <location>
        <begin position="24"/>
        <end position="50"/>
    </location>
</feature>
<dbReference type="Pfam" id="PF01551">
    <property type="entry name" value="Peptidase_M23"/>
    <property type="match status" value="1"/>
</dbReference>
<dbReference type="InterPro" id="IPR050570">
    <property type="entry name" value="Cell_wall_metabolism_enzyme"/>
</dbReference>
<protein>
    <submittedName>
        <fullName evidence="3">M23 family metallopeptidase</fullName>
        <ecNumber evidence="3">3.4.-.-</ecNumber>
    </submittedName>
</protein>
<dbReference type="EMBL" id="JBEWZI010000005">
    <property type="protein sequence ID" value="MET7013747.1"/>
    <property type="molecule type" value="Genomic_DNA"/>
</dbReference>
<dbReference type="Gene3D" id="2.70.70.10">
    <property type="entry name" value="Glucose Permease (Domain IIA)"/>
    <property type="match status" value="1"/>
</dbReference>
<gene>
    <name evidence="3" type="ORF">ABXR19_06075</name>
</gene>
<keyword evidence="3" id="KW-0378">Hydrolase</keyword>
<dbReference type="SUPFAM" id="SSF51261">
    <property type="entry name" value="Duplicated hybrid motif"/>
    <property type="match status" value="1"/>
</dbReference>
<keyword evidence="4" id="KW-1185">Reference proteome</keyword>
<dbReference type="InterPro" id="IPR011055">
    <property type="entry name" value="Dup_hybrid_motif"/>
</dbReference>
<dbReference type="GO" id="GO:0016787">
    <property type="term" value="F:hydrolase activity"/>
    <property type="evidence" value="ECO:0007669"/>
    <property type="project" value="UniProtKB-KW"/>
</dbReference>
<keyword evidence="1" id="KW-0472">Membrane</keyword>
<reference evidence="3 4" key="1">
    <citation type="submission" date="2024-07" db="EMBL/GenBank/DDBJ databases">
        <title>Uliginosibacterium flavum JJ3220;KACC:17644.</title>
        <authorList>
            <person name="Kim M.K."/>
        </authorList>
    </citation>
    <scope>NUCLEOTIDE SEQUENCE [LARGE SCALE GENOMIC DNA]</scope>
    <source>
        <strain evidence="3 4">KACC:17644</strain>
    </source>
</reference>
<evidence type="ECO:0000313" key="4">
    <source>
        <dbReference type="Proteomes" id="UP001549691"/>
    </source>
</evidence>
<dbReference type="Proteomes" id="UP001549691">
    <property type="component" value="Unassembled WGS sequence"/>
</dbReference>